<dbReference type="Proteomes" id="UP000251166">
    <property type="component" value="Plasmid unnamed4"/>
</dbReference>
<keyword evidence="1" id="KW-0614">Plasmid</keyword>
<dbReference type="RefSeq" id="WP_162710405.1">
    <property type="nucleotide sequence ID" value="NZ_CP030764.1"/>
</dbReference>
<evidence type="ECO:0000313" key="1">
    <source>
        <dbReference type="EMBL" id="AXA44922.1"/>
    </source>
</evidence>
<geneLocation type="plasmid" evidence="1 2">
    <name>unnamed4</name>
</geneLocation>
<reference evidence="1 2" key="1">
    <citation type="submission" date="2018-07" db="EMBL/GenBank/DDBJ databases">
        <title>Rhizobium leguminosarum strain:ATCC 14479 Genome sequencing and assembly.</title>
        <authorList>
            <person name="Chakraborty R."/>
        </authorList>
    </citation>
    <scope>NUCLEOTIDE SEQUENCE [LARGE SCALE GENOMIC DNA]</scope>
    <source>
        <strain evidence="1 2">ATCC 14479</strain>
        <plasmid evidence="2">Plasmid unnamed4</plasmid>
    </source>
</reference>
<sequence>MTAGASAERALSIPSVKHHMLRMFVNTDAVTTDWSIGRKVLSAFCETDERLIPEYLYQWETRIGEFETVEQCEDSWAWIAEIRANGSKHEFPLGLGWRRKKVVRYQAEIKHSQTSVLGRWHGGGLSVYAAPHKAVDWLPIFRRVCNALPPTFGLLHYFTPIEDTGRPGTAEGYFSGGIIPRKGMPERIANIGWATFFGGEFAKDVKAEQIAEAGFAIDKLGDGYLARITDNINDVADNYPHFSKQRAELKKLFPDDFFLVKDEPIFP</sequence>
<dbReference type="EMBL" id="CP030764">
    <property type="protein sequence ID" value="AXA44922.1"/>
    <property type="molecule type" value="Genomic_DNA"/>
</dbReference>
<accession>A0A2Z4YWT1</accession>
<organism evidence="1 2">
    <name type="scientific">Rhizobium leguminosarum</name>
    <dbReference type="NCBI Taxonomy" id="384"/>
    <lineage>
        <taxon>Bacteria</taxon>
        <taxon>Pseudomonadati</taxon>
        <taxon>Pseudomonadota</taxon>
        <taxon>Alphaproteobacteria</taxon>
        <taxon>Hyphomicrobiales</taxon>
        <taxon>Rhizobiaceae</taxon>
        <taxon>Rhizobium/Agrobacterium group</taxon>
        <taxon>Rhizobium</taxon>
    </lineage>
</organism>
<proteinExistence type="predicted"/>
<protein>
    <recommendedName>
        <fullName evidence="3">DUF3396 domain-containing protein</fullName>
    </recommendedName>
</protein>
<name>A0A2Z4YWT1_RHILE</name>
<evidence type="ECO:0000313" key="2">
    <source>
        <dbReference type="Proteomes" id="UP000251166"/>
    </source>
</evidence>
<evidence type="ECO:0008006" key="3">
    <source>
        <dbReference type="Google" id="ProtNLM"/>
    </source>
</evidence>
<gene>
    <name evidence="1" type="ORF">DLJ82_6952</name>
</gene>
<dbReference type="AlphaFoldDB" id="A0A2Z4YWT1"/>